<dbReference type="Gene3D" id="2.60.110.10">
    <property type="entry name" value="Thaumatin"/>
    <property type="match status" value="1"/>
</dbReference>
<dbReference type="EMBL" id="JAACJN010000088">
    <property type="protein sequence ID" value="KAF5376791.1"/>
    <property type="molecule type" value="Genomic_DNA"/>
</dbReference>
<evidence type="ECO:0000313" key="2">
    <source>
        <dbReference type="EMBL" id="KAF5376791.1"/>
    </source>
</evidence>
<dbReference type="SUPFAM" id="SSF49870">
    <property type="entry name" value="Osmotin, thaumatin-like protein"/>
    <property type="match status" value="1"/>
</dbReference>
<dbReference type="Gene3D" id="2.80.10.50">
    <property type="match status" value="1"/>
</dbReference>
<gene>
    <name evidence="2" type="ORF">D9757_009480</name>
</gene>
<dbReference type="OrthoDB" id="430315at2759"/>
<keyword evidence="3" id="KW-1185">Reference proteome</keyword>
<reference evidence="2 3" key="1">
    <citation type="journal article" date="2020" name="ISME J.">
        <title>Uncovering the hidden diversity of litter-decomposition mechanisms in mushroom-forming fungi.</title>
        <authorList>
            <person name="Floudas D."/>
            <person name="Bentzer J."/>
            <person name="Ahren D."/>
            <person name="Johansson T."/>
            <person name="Persson P."/>
            <person name="Tunlid A."/>
        </authorList>
    </citation>
    <scope>NUCLEOTIDE SEQUENCE [LARGE SCALE GENOMIC DNA]</scope>
    <source>
        <strain evidence="2 3">CBS 406.79</strain>
    </source>
</reference>
<protein>
    <recommendedName>
        <fullName evidence="4">Thaumatin-like protein</fullName>
    </recommendedName>
</protein>
<comment type="caution">
    <text evidence="2">The sequence shown here is derived from an EMBL/GenBank/DDBJ whole genome shotgun (WGS) entry which is preliminary data.</text>
</comment>
<organism evidence="2 3">
    <name type="scientific">Collybiopsis confluens</name>
    <dbReference type="NCBI Taxonomy" id="2823264"/>
    <lineage>
        <taxon>Eukaryota</taxon>
        <taxon>Fungi</taxon>
        <taxon>Dikarya</taxon>
        <taxon>Basidiomycota</taxon>
        <taxon>Agaricomycotina</taxon>
        <taxon>Agaricomycetes</taxon>
        <taxon>Agaricomycetidae</taxon>
        <taxon>Agaricales</taxon>
        <taxon>Marasmiineae</taxon>
        <taxon>Omphalotaceae</taxon>
        <taxon>Collybiopsis</taxon>
    </lineage>
</organism>
<dbReference type="Proteomes" id="UP000518752">
    <property type="component" value="Unassembled WGS sequence"/>
</dbReference>
<evidence type="ECO:0000256" key="1">
    <source>
        <dbReference type="SAM" id="SignalP"/>
    </source>
</evidence>
<dbReference type="PANTHER" id="PTHR31048">
    <property type="entry name" value="OS03G0233200 PROTEIN"/>
    <property type="match status" value="1"/>
</dbReference>
<dbReference type="SMART" id="SM00205">
    <property type="entry name" value="THN"/>
    <property type="match status" value="1"/>
</dbReference>
<name>A0A8H5M144_9AGAR</name>
<feature type="signal peptide" evidence="1">
    <location>
        <begin position="1"/>
        <end position="18"/>
    </location>
</feature>
<dbReference type="AlphaFoldDB" id="A0A8H5M144"/>
<dbReference type="InterPro" id="IPR001938">
    <property type="entry name" value="Thaumatin"/>
</dbReference>
<sequence length="394" mass="42366">MIGTLSVASLALISGVSARTFTVINQCSYTVWPGMFTNLLVGSDIPSQPNGWEQAAGATVSFAVPDNWTAGRIWARTECDFSTVQGPTSCATGGCNGGLVVMLLPELLGVPPATLAEWTLSGDQDLDYYDVSVVDGFNVPIEVTITDTSCHTASCPTNLNTGCPAELQVKDASGAIVGCNSACNANLDGNQADSPNCCSGSFDTPQTCPPSGVADYDFFSGYVIQNAWNGHYATVEDGIGTGISVVGNAFPATWVLEECPQYARGDGGRCFRIRWPNSRFMIDLEGYGCVKDGTRIQLAYEHQPVHPCQVWRFEEVCQASLVSDSQTSPFMYTLDTANESEDEPDDDVSDSFYDAFEDGVMMVVPAQERERKPGHGRVVIETTTTTTITKKMYI</sequence>
<dbReference type="PROSITE" id="PS51367">
    <property type="entry name" value="THAUMATIN_2"/>
    <property type="match status" value="1"/>
</dbReference>
<proteinExistence type="predicted"/>
<keyword evidence="1" id="KW-0732">Signal</keyword>
<feature type="chain" id="PRO_5034218173" description="Thaumatin-like protein" evidence="1">
    <location>
        <begin position="19"/>
        <end position="394"/>
    </location>
</feature>
<dbReference type="Pfam" id="PF00314">
    <property type="entry name" value="Thaumatin"/>
    <property type="match status" value="1"/>
</dbReference>
<evidence type="ECO:0000313" key="3">
    <source>
        <dbReference type="Proteomes" id="UP000518752"/>
    </source>
</evidence>
<accession>A0A8H5M144</accession>
<dbReference type="InterPro" id="IPR037176">
    <property type="entry name" value="Osmotin/thaumatin-like_sf"/>
</dbReference>
<evidence type="ECO:0008006" key="4">
    <source>
        <dbReference type="Google" id="ProtNLM"/>
    </source>
</evidence>